<dbReference type="Proteomes" id="UP000184073">
    <property type="component" value="Unassembled WGS sequence"/>
</dbReference>
<name>A0A1L9P7I1_ASPVE</name>
<reference evidence="4" key="1">
    <citation type="journal article" date="2017" name="Genome Biol.">
        <title>Comparative genomics reveals high biological diversity and specific adaptations in the industrially and medically important fungal genus Aspergillus.</title>
        <authorList>
            <person name="de Vries R.P."/>
            <person name="Riley R."/>
            <person name="Wiebenga A."/>
            <person name="Aguilar-Osorio G."/>
            <person name="Amillis S."/>
            <person name="Uchima C.A."/>
            <person name="Anderluh G."/>
            <person name="Asadollahi M."/>
            <person name="Askin M."/>
            <person name="Barry K."/>
            <person name="Battaglia E."/>
            <person name="Bayram O."/>
            <person name="Benocci T."/>
            <person name="Braus-Stromeyer S.A."/>
            <person name="Caldana C."/>
            <person name="Canovas D."/>
            <person name="Cerqueira G.C."/>
            <person name="Chen F."/>
            <person name="Chen W."/>
            <person name="Choi C."/>
            <person name="Clum A."/>
            <person name="Dos Santos R.A."/>
            <person name="Damasio A.R."/>
            <person name="Diallinas G."/>
            <person name="Emri T."/>
            <person name="Fekete E."/>
            <person name="Flipphi M."/>
            <person name="Freyberg S."/>
            <person name="Gallo A."/>
            <person name="Gournas C."/>
            <person name="Habgood R."/>
            <person name="Hainaut M."/>
            <person name="Harispe M.L."/>
            <person name="Henrissat B."/>
            <person name="Hilden K.S."/>
            <person name="Hope R."/>
            <person name="Hossain A."/>
            <person name="Karabika E."/>
            <person name="Karaffa L."/>
            <person name="Karanyi Z."/>
            <person name="Krasevec N."/>
            <person name="Kuo A."/>
            <person name="Kusch H."/>
            <person name="LaButti K."/>
            <person name="Lagendijk E.L."/>
            <person name="Lapidus A."/>
            <person name="Levasseur A."/>
            <person name="Lindquist E."/>
            <person name="Lipzen A."/>
            <person name="Logrieco A.F."/>
            <person name="MacCabe A."/>
            <person name="Maekelae M.R."/>
            <person name="Malavazi I."/>
            <person name="Melin P."/>
            <person name="Meyer V."/>
            <person name="Mielnichuk N."/>
            <person name="Miskei M."/>
            <person name="Molnar A.P."/>
            <person name="Mule G."/>
            <person name="Ngan C.Y."/>
            <person name="Orejas M."/>
            <person name="Orosz E."/>
            <person name="Ouedraogo J.P."/>
            <person name="Overkamp K.M."/>
            <person name="Park H.-S."/>
            <person name="Perrone G."/>
            <person name="Piumi F."/>
            <person name="Punt P.J."/>
            <person name="Ram A.F."/>
            <person name="Ramon A."/>
            <person name="Rauscher S."/>
            <person name="Record E."/>
            <person name="Riano-Pachon D.M."/>
            <person name="Robert V."/>
            <person name="Roehrig J."/>
            <person name="Ruller R."/>
            <person name="Salamov A."/>
            <person name="Salih N.S."/>
            <person name="Samson R.A."/>
            <person name="Sandor E."/>
            <person name="Sanguinetti M."/>
            <person name="Schuetze T."/>
            <person name="Sepcic K."/>
            <person name="Shelest E."/>
            <person name="Sherlock G."/>
            <person name="Sophianopoulou V."/>
            <person name="Squina F.M."/>
            <person name="Sun H."/>
            <person name="Susca A."/>
            <person name="Todd R.B."/>
            <person name="Tsang A."/>
            <person name="Unkles S.E."/>
            <person name="van de Wiele N."/>
            <person name="van Rossen-Uffink D."/>
            <person name="Oliveira J.V."/>
            <person name="Vesth T.C."/>
            <person name="Visser J."/>
            <person name="Yu J.-H."/>
            <person name="Zhou M."/>
            <person name="Andersen M.R."/>
            <person name="Archer D.B."/>
            <person name="Baker S.E."/>
            <person name="Benoit I."/>
            <person name="Brakhage A.A."/>
            <person name="Braus G.H."/>
            <person name="Fischer R."/>
            <person name="Frisvad J.C."/>
            <person name="Goldman G.H."/>
            <person name="Houbraken J."/>
            <person name="Oakley B."/>
            <person name="Pocsi I."/>
            <person name="Scazzocchio C."/>
            <person name="Seiboth B."/>
            <person name="vanKuyk P.A."/>
            <person name="Wortman J."/>
            <person name="Dyer P.S."/>
            <person name="Grigoriev I.V."/>
        </authorList>
    </citation>
    <scope>NUCLEOTIDE SEQUENCE [LARGE SCALE GENOMIC DNA]</scope>
    <source>
        <strain evidence="4">CBS 583.65</strain>
    </source>
</reference>
<protein>
    <recommendedName>
        <fullName evidence="2">C2H2-type domain-containing protein</fullName>
    </recommendedName>
</protein>
<dbReference type="EMBL" id="KV878125">
    <property type="protein sequence ID" value="OJI97462.1"/>
    <property type="molecule type" value="Genomic_DNA"/>
</dbReference>
<dbReference type="SUPFAM" id="SSF57667">
    <property type="entry name" value="beta-beta-alpha zinc fingers"/>
    <property type="match status" value="1"/>
</dbReference>
<dbReference type="OrthoDB" id="2687452at2759"/>
<keyword evidence="1" id="KW-0863">Zinc-finger</keyword>
<dbReference type="Gene3D" id="3.30.160.60">
    <property type="entry name" value="Classic Zinc Finger"/>
    <property type="match status" value="2"/>
</dbReference>
<evidence type="ECO:0000256" key="1">
    <source>
        <dbReference type="PROSITE-ProRule" id="PRU00042"/>
    </source>
</evidence>
<dbReference type="InterPro" id="IPR036236">
    <property type="entry name" value="Znf_C2H2_sf"/>
</dbReference>
<keyword evidence="1" id="KW-0479">Metal-binding</keyword>
<keyword evidence="1" id="KW-0862">Zinc</keyword>
<dbReference type="RefSeq" id="XP_040663225.1">
    <property type="nucleotide sequence ID" value="XM_040811316.1"/>
</dbReference>
<sequence>MEWPVSRPQPTGNGNSINPFLLNQHVFSIPNNDAGAQVTLAGPNDIAQDRGMPIFSGVNINSSPSIKSPCIRHSATSDSGQTRVVPLEVSTYYPPPSTPFAPALRYSMDVRPMEDVVANQPNTAGNTSEGHLSESAPSPPYFRCKWEDCTSTRHFSRVGDLIRHIKSIHIAPNAYPCRAQDCGKAFGRPDHLQEHTRRCHQVR</sequence>
<dbReference type="InterPro" id="IPR013087">
    <property type="entry name" value="Znf_C2H2_type"/>
</dbReference>
<keyword evidence="4" id="KW-1185">Reference proteome</keyword>
<dbReference type="SMART" id="SM00355">
    <property type="entry name" value="ZnF_C2H2"/>
    <property type="match status" value="2"/>
</dbReference>
<evidence type="ECO:0000259" key="2">
    <source>
        <dbReference type="PROSITE" id="PS50157"/>
    </source>
</evidence>
<dbReference type="GO" id="GO:0008270">
    <property type="term" value="F:zinc ion binding"/>
    <property type="evidence" value="ECO:0007669"/>
    <property type="project" value="UniProtKB-KW"/>
</dbReference>
<evidence type="ECO:0000313" key="4">
    <source>
        <dbReference type="Proteomes" id="UP000184073"/>
    </source>
</evidence>
<accession>A0A1L9P7I1</accession>
<evidence type="ECO:0000313" key="3">
    <source>
        <dbReference type="EMBL" id="OJI97462.1"/>
    </source>
</evidence>
<organism evidence="3 4">
    <name type="scientific">Aspergillus versicolor CBS 583.65</name>
    <dbReference type="NCBI Taxonomy" id="1036611"/>
    <lineage>
        <taxon>Eukaryota</taxon>
        <taxon>Fungi</taxon>
        <taxon>Dikarya</taxon>
        <taxon>Ascomycota</taxon>
        <taxon>Pezizomycotina</taxon>
        <taxon>Eurotiomycetes</taxon>
        <taxon>Eurotiomycetidae</taxon>
        <taxon>Eurotiales</taxon>
        <taxon>Aspergillaceae</taxon>
        <taxon>Aspergillus</taxon>
        <taxon>Aspergillus subgen. Nidulantes</taxon>
    </lineage>
</organism>
<dbReference type="Pfam" id="PF00096">
    <property type="entry name" value="zf-C2H2"/>
    <property type="match status" value="1"/>
</dbReference>
<proteinExistence type="predicted"/>
<dbReference type="VEuPathDB" id="FungiDB:ASPVEDRAFT_36875"/>
<dbReference type="PROSITE" id="PS00028">
    <property type="entry name" value="ZINC_FINGER_C2H2_1"/>
    <property type="match status" value="1"/>
</dbReference>
<dbReference type="STRING" id="1036611.A0A1L9P7I1"/>
<dbReference type="AlphaFoldDB" id="A0A1L9P7I1"/>
<gene>
    <name evidence="3" type="ORF">ASPVEDRAFT_36875</name>
</gene>
<dbReference type="GeneID" id="63726827"/>
<dbReference type="PROSITE" id="PS50157">
    <property type="entry name" value="ZINC_FINGER_C2H2_2"/>
    <property type="match status" value="1"/>
</dbReference>
<feature type="domain" description="C2H2-type" evidence="2">
    <location>
        <begin position="175"/>
        <end position="203"/>
    </location>
</feature>